<dbReference type="RefSeq" id="WP_075127999.1">
    <property type="nucleotide sequence ID" value="NZ_MSIE01000046.1"/>
</dbReference>
<dbReference type="SUPFAM" id="SSF159894">
    <property type="entry name" value="YgaC/TfoX-N like"/>
    <property type="match status" value="1"/>
</dbReference>
<dbReference type="AlphaFoldDB" id="A0A1Q8CKT6"/>
<dbReference type="Proteomes" id="UP000185596">
    <property type="component" value="Unassembled WGS sequence"/>
</dbReference>
<gene>
    <name evidence="1" type="ORF">BU204_23965</name>
</gene>
<reference evidence="1 2" key="1">
    <citation type="submission" date="2016-12" db="EMBL/GenBank/DDBJ databases">
        <title>The draft genome sequence of Actinophytocola sp. 11-183.</title>
        <authorList>
            <person name="Wang W."/>
            <person name="Yuan L."/>
        </authorList>
    </citation>
    <scope>NUCLEOTIDE SEQUENCE [LARGE SCALE GENOMIC DNA]</scope>
    <source>
        <strain evidence="1 2">11-183</strain>
    </source>
</reference>
<evidence type="ECO:0000313" key="1">
    <source>
        <dbReference type="EMBL" id="OLF14970.1"/>
    </source>
</evidence>
<organism evidence="1 2">
    <name type="scientific">Actinophytocola xanthii</name>
    <dbReference type="NCBI Taxonomy" id="1912961"/>
    <lineage>
        <taxon>Bacteria</taxon>
        <taxon>Bacillati</taxon>
        <taxon>Actinomycetota</taxon>
        <taxon>Actinomycetes</taxon>
        <taxon>Pseudonocardiales</taxon>
        <taxon>Pseudonocardiaceae</taxon>
    </lineage>
</organism>
<dbReference type="OrthoDB" id="8779526at2"/>
<dbReference type="EMBL" id="MSIE01000046">
    <property type="protein sequence ID" value="OLF14970.1"/>
    <property type="molecule type" value="Genomic_DNA"/>
</dbReference>
<dbReference type="Gene3D" id="3.30.1460.30">
    <property type="entry name" value="YgaC/TfoX-N like chaperone"/>
    <property type="match status" value="1"/>
</dbReference>
<protein>
    <recommendedName>
        <fullName evidence="3">TfoX N-terminal domain-containing protein</fullName>
    </recommendedName>
</protein>
<proteinExistence type="predicted"/>
<evidence type="ECO:0008006" key="3">
    <source>
        <dbReference type="Google" id="ProtNLM"/>
    </source>
</evidence>
<evidence type="ECO:0000313" key="2">
    <source>
        <dbReference type="Proteomes" id="UP000185596"/>
    </source>
</evidence>
<keyword evidence="2" id="KW-1185">Reference proteome</keyword>
<comment type="caution">
    <text evidence="1">The sequence shown here is derived from an EMBL/GenBank/DDBJ whole genome shotgun (WGS) entry which is preliminary data.</text>
</comment>
<dbReference type="STRING" id="1912961.BU204_23965"/>
<sequence>MTDAPNGDLLDRIAEDFADDRDVAMGTMFRSPGLRVGGKIFAFLGHGGELIVKVPSDRVRDLVAAGQAEQVVMGKRTMREWVELPALGDRTATLALWREVAREAHQYVDSLRRLG</sequence>
<accession>A0A1Q8CKT6</accession>
<name>A0A1Q8CKT6_9PSEU</name>